<accession>A0A2T5J0J0</accession>
<evidence type="ECO:0000313" key="3">
    <source>
        <dbReference type="Proteomes" id="UP000244223"/>
    </source>
</evidence>
<dbReference type="AlphaFoldDB" id="A0A2T5J0J0"/>
<proteinExistence type="predicted"/>
<feature type="chain" id="PRO_5015669062" evidence="1">
    <location>
        <begin position="20"/>
        <end position="320"/>
    </location>
</feature>
<dbReference type="OrthoDB" id="9955227at2"/>
<feature type="signal peptide" evidence="1">
    <location>
        <begin position="1"/>
        <end position="19"/>
    </location>
</feature>
<reference evidence="2 3" key="1">
    <citation type="submission" date="2018-04" db="EMBL/GenBank/DDBJ databases">
        <title>Genomic Encyclopedia of Archaeal and Bacterial Type Strains, Phase II (KMG-II): from individual species to whole genera.</title>
        <authorList>
            <person name="Goeker M."/>
        </authorList>
    </citation>
    <scope>NUCLEOTIDE SEQUENCE [LARGE SCALE GENOMIC DNA]</scope>
    <source>
        <strain evidence="2 3">DSM 5822</strain>
    </source>
</reference>
<evidence type="ECO:0000313" key="2">
    <source>
        <dbReference type="EMBL" id="PTQ89796.1"/>
    </source>
</evidence>
<sequence>MKTISLLIFALIFSSTIYAKPTQKQKQAFEDKYSKLAFDPKTTKIDNNFLGNYYPKVTEAAMNAPVKDEYETTQDFKNRLNKWQKTPFVGSLAPNNLMAIEINKDSLITAYDADKILMSIYPPQTINVLKQIKTGKTQKAVTRMNIPFTYSTEFIREAVIENKCSLFTYSHCPYSALTFNVESNEAKQQKWRFFAIGHLTEPFYSNPKTIHEPRLDEPYLTITETYKLHMEIYQLWIYSLTQQEVIAKLEIVKNTDLPYEIYNLFYTNTIETPSIAPQPQGQVEETITEPSLCTPEKRELQRNGQIPWPLPCTDREMDSL</sequence>
<dbReference type="EMBL" id="QAON01000005">
    <property type="protein sequence ID" value="PTQ89796.1"/>
    <property type="molecule type" value="Genomic_DNA"/>
</dbReference>
<organism evidence="2 3">
    <name type="scientific">Agitococcus lubricus</name>
    <dbReference type="NCBI Taxonomy" id="1077255"/>
    <lineage>
        <taxon>Bacteria</taxon>
        <taxon>Pseudomonadati</taxon>
        <taxon>Pseudomonadota</taxon>
        <taxon>Gammaproteobacteria</taxon>
        <taxon>Moraxellales</taxon>
        <taxon>Moraxellaceae</taxon>
        <taxon>Agitococcus</taxon>
    </lineage>
</organism>
<keyword evidence="1" id="KW-0732">Signal</keyword>
<name>A0A2T5J0J0_9GAMM</name>
<gene>
    <name evidence="2" type="ORF">C8N29_105123</name>
</gene>
<evidence type="ECO:0000256" key="1">
    <source>
        <dbReference type="SAM" id="SignalP"/>
    </source>
</evidence>
<keyword evidence="3" id="KW-1185">Reference proteome</keyword>
<dbReference type="RefSeq" id="WP_107865311.1">
    <property type="nucleotide sequence ID" value="NZ_QAON01000005.1"/>
</dbReference>
<protein>
    <submittedName>
        <fullName evidence="2">Uncharacterized protein</fullName>
    </submittedName>
</protein>
<comment type="caution">
    <text evidence="2">The sequence shown here is derived from an EMBL/GenBank/DDBJ whole genome shotgun (WGS) entry which is preliminary data.</text>
</comment>
<dbReference type="Proteomes" id="UP000244223">
    <property type="component" value="Unassembled WGS sequence"/>
</dbReference>